<evidence type="ECO:0000313" key="7">
    <source>
        <dbReference type="Proteomes" id="UP000460272"/>
    </source>
</evidence>
<proteinExistence type="inferred from homology"/>
<keyword evidence="5" id="KW-0106">Calcium</keyword>
<feature type="binding site" evidence="5">
    <location>
        <position position="276"/>
    </location>
    <ligand>
        <name>Ca(2+)</name>
        <dbReference type="ChEBI" id="CHEBI:29108"/>
    </ligand>
</feature>
<dbReference type="Gene3D" id="3.60.20.10">
    <property type="entry name" value="Glutamine Phosphoribosylpyrophosphate, subunit 1, domain 1"/>
    <property type="match status" value="1"/>
</dbReference>
<accession>A0A6P2C0E6</accession>
<evidence type="ECO:0000256" key="4">
    <source>
        <dbReference type="PIRSR" id="PIRSR001227-1"/>
    </source>
</evidence>
<dbReference type="InterPro" id="IPR002692">
    <property type="entry name" value="S45"/>
</dbReference>
<gene>
    <name evidence="6" type="ORF">EAS64_18810</name>
</gene>
<dbReference type="InterPro" id="IPR043146">
    <property type="entry name" value="Penicillin_amidase_N_B-knob"/>
</dbReference>
<dbReference type="CDD" id="cd03747">
    <property type="entry name" value="Ntn_PGA_like"/>
    <property type="match status" value="1"/>
</dbReference>
<keyword evidence="2" id="KW-0378">Hydrolase</keyword>
<reference evidence="6 7" key="1">
    <citation type="submission" date="2018-11" db="EMBL/GenBank/DDBJ databases">
        <title>Trebonia kvetii gen.nov., sp.nov., a novel acidophilic actinobacterium, and proposal of the new actinobacterial family Treboniaceae fam. nov.</title>
        <authorList>
            <person name="Rapoport D."/>
            <person name="Sagova-Mareckova M."/>
            <person name="Sedlacek I."/>
            <person name="Provaznik J."/>
            <person name="Kralova S."/>
            <person name="Pavlinic D."/>
            <person name="Benes V."/>
            <person name="Kopecky J."/>
        </authorList>
    </citation>
    <scope>NUCLEOTIDE SEQUENCE [LARGE SCALE GENOMIC DNA]</scope>
    <source>
        <strain evidence="6 7">15Tr583</strain>
    </source>
</reference>
<keyword evidence="3" id="KW-0865">Zymogen</keyword>
<dbReference type="PANTHER" id="PTHR34218">
    <property type="entry name" value="PEPTIDASE S45 PENICILLIN AMIDASE"/>
    <property type="match status" value="1"/>
</dbReference>
<evidence type="ECO:0000256" key="2">
    <source>
        <dbReference type="ARBA" id="ARBA00022801"/>
    </source>
</evidence>
<dbReference type="Gene3D" id="1.10.1400.10">
    <property type="match status" value="1"/>
</dbReference>
<dbReference type="AlphaFoldDB" id="A0A6P2C0E6"/>
<keyword evidence="7" id="KW-1185">Reference proteome</keyword>
<dbReference type="InterPro" id="IPR023343">
    <property type="entry name" value="Penicillin_amidase_dom1"/>
</dbReference>
<dbReference type="Pfam" id="PF01804">
    <property type="entry name" value="Penicil_amidase"/>
    <property type="match status" value="1"/>
</dbReference>
<dbReference type="GO" id="GO:0016811">
    <property type="term" value="F:hydrolase activity, acting on carbon-nitrogen (but not peptide) bonds, in linear amides"/>
    <property type="evidence" value="ECO:0007669"/>
    <property type="project" value="InterPro"/>
</dbReference>
<evidence type="ECO:0000256" key="3">
    <source>
        <dbReference type="ARBA" id="ARBA00023145"/>
    </source>
</evidence>
<evidence type="ECO:0000256" key="5">
    <source>
        <dbReference type="PIRSR" id="PIRSR001227-2"/>
    </source>
</evidence>
<protein>
    <submittedName>
        <fullName evidence="6">Penicillin acylase family protein</fullName>
    </submittedName>
</protein>
<sequence length="744" mass="79508">MDFAITRDEYGVPWVRGGSAADAWAGMGYACAQDRLFQMDYDRRRACGRWAEIAGYPALGADVLARRLGLAAAAQLDVAVMSPQVRSMFEAYAGGVNLAIEDGAAPLPGRYPVEPWRAWHSVAAFLVRHVLMGQWQHKLANAVLLERAGAGTFERLESRPVAGMPVSVPPGGRLTAAVPDLLDEALTDIEGHLGFLAEVEPGSNAWAVSGRRTAHGGAVICNDSHRALDTPNVYWQSRVSCPEFDVTGAAFPGLPGFPHFGFNGSVAWAITHGDADTQDLYLERFDGTRYRTPDGWREAEVRHERIAVRGRSAVTVPVWATRHGPVVHGHPEDGLALALKWTGTHRPNRGFECLLPMLTARTAAEMAGAQDGWVDPVNNLVCADTEGHIAYQCRGELPVRSSDAARRLPVPGWSDACEWTGTVPFAELPQTVDPEAGFVMTANNAITDADRPYISYTFSQPWRAERLRSLLAEAVLAESGAPTVAELAGMQADTVSLKARGWGTLLAGLSPFENENAEAARSLLSGFHGNLAGDSAAALLYACFLRALAEALYRPLLGAKTWAWLASGRLSPTLSMIKRWLGNDTWQLLGGPVPPGTDNAASRERVLSVLPAALAAGWAAAVEAGGPDPAQWRWGDQHRAVRLHPLSGAGVPVELSPDASPHSAAMGGDADTIQAAGYAWQTGSPFTVTSLSVYRQVVDLADPGSASFVIPGGASGDPDSAHYGDQFELWAAHERIPMAAPEPE</sequence>
<feature type="binding site" evidence="5">
    <location>
        <position position="279"/>
    </location>
    <ligand>
        <name>Ca(2+)</name>
        <dbReference type="ChEBI" id="CHEBI:29108"/>
    </ligand>
</feature>
<dbReference type="OrthoDB" id="9759796at2"/>
<dbReference type="InterPro" id="IPR043147">
    <property type="entry name" value="Penicillin_amidase_A-knob"/>
</dbReference>
<organism evidence="6 7">
    <name type="scientific">Trebonia kvetii</name>
    <dbReference type="NCBI Taxonomy" id="2480626"/>
    <lineage>
        <taxon>Bacteria</taxon>
        <taxon>Bacillati</taxon>
        <taxon>Actinomycetota</taxon>
        <taxon>Actinomycetes</taxon>
        <taxon>Streptosporangiales</taxon>
        <taxon>Treboniaceae</taxon>
        <taxon>Trebonia</taxon>
    </lineage>
</organism>
<dbReference type="RefSeq" id="WP_145854356.1">
    <property type="nucleotide sequence ID" value="NZ_RPFW01000003.1"/>
</dbReference>
<comment type="cofactor">
    <cofactor evidence="5">
        <name>Ca(2+)</name>
        <dbReference type="ChEBI" id="CHEBI:29108"/>
    </cofactor>
    <text evidence="5">Binds 1 Ca(2+) ion per dimer.</text>
</comment>
<dbReference type="SUPFAM" id="SSF56235">
    <property type="entry name" value="N-terminal nucleophile aminohydrolases (Ntn hydrolases)"/>
    <property type="match status" value="1"/>
</dbReference>
<keyword evidence="5" id="KW-0479">Metal-binding</keyword>
<comment type="similarity">
    <text evidence="1">Belongs to the peptidase S45 family.</text>
</comment>
<comment type="caution">
    <text evidence="6">The sequence shown here is derived from an EMBL/GenBank/DDBJ whole genome shotgun (WGS) entry which is preliminary data.</text>
</comment>
<evidence type="ECO:0000256" key="1">
    <source>
        <dbReference type="ARBA" id="ARBA00006586"/>
    </source>
</evidence>
<dbReference type="GO" id="GO:0046872">
    <property type="term" value="F:metal ion binding"/>
    <property type="evidence" value="ECO:0007669"/>
    <property type="project" value="UniProtKB-KW"/>
</dbReference>
<evidence type="ECO:0000313" key="6">
    <source>
        <dbReference type="EMBL" id="TVZ04417.1"/>
    </source>
</evidence>
<dbReference type="PANTHER" id="PTHR34218:SF4">
    <property type="entry name" value="ACYL-HOMOSERINE LACTONE ACYLASE QUIP"/>
    <property type="match status" value="1"/>
</dbReference>
<feature type="active site" description="Nucleophile" evidence="4">
    <location>
        <position position="203"/>
    </location>
</feature>
<dbReference type="GO" id="GO:0017000">
    <property type="term" value="P:antibiotic biosynthetic process"/>
    <property type="evidence" value="ECO:0007669"/>
    <property type="project" value="InterPro"/>
</dbReference>
<dbReference type="EMBL" id="RPFW01000003">
    <property type="protein sequence ID" value="TVZ04417.1"/>
    <property type="molecule type" value="Genomic_DNA"/>
</dbReference>
<dbReference type="InterPro" id="IPR029055">
    <property type="entry name" value="Ntn_hydrolases_N"/>
</dbReference>
<dbReference type="Gene3D" id="1.10.439.10">
    <property type="entry name" value="Penicillin Amidohydrolase, domain 1"/>
    <property type="match status" value="1"/>
</dbReference>
<dbReference type="PIRSF" id="PIRSF001227">
    <property type="entry name" value="Pen_acylase"/>
    <property type="match status" value="1"/>
</dbReference>
<dbReference type="Gene3D" id="2.30.120.10">
    <property type="match status" value="1"/>
</dbReference>
<dbReference type="Proteomes" id="UP000460272">
    <property type="component" value="Unassembled WGS sequence"/>
</dbReference>
<dbReference type="InterPro" id="IPR014395">
    <property type="entry name" value="Pen/GL7ACA/AHL_acylase"/>
</dbReference>
<name>A0A6P2C0E6_9ACTN</name>